<evidence type="ECO:0000256" key="4">
    <source>
        <dbReference type="ARBA" id="ARBA00022475"/>
    </source>
</evidence>
<evidence type="ECO:0000256" key="7">
    <source>
        <dbReference type="ARBA" id="ARBA00022779"/>
    </source>
</evidence>
<keyword evidence="11" id="KW-0282">Flagellum</keyword>
<evidence type="ECO:0000256" key="8">
    <source>
        <dbReference type="ARBA" id="ARBA00022989"/>
    </source>
</evidence>
<keyword evidence="10" id="KW-0997">Cell inner membrane</keyword>
<comment type="caution">
    <text evidence="11">The sequence shown here is derived from an EMBL/GenBank/DDBJ whole genome shotgun (WGS) entry which is preliminary data.</text>
</comment>
<dbReference type="GO" id="GO:0071973">
    <property type="term" value="P:bacterial-type flagellum-dependent cell motility"/>
    <property type="evidence" value="ECO:0007669"/>
    <property type="project" value="InterPro"/>
</dbReference>
<dbReference type="Pfam" id="PF03748">
    <property type="entry name" value="FliL"/>
    <property type="match status" value="1"/>
</dbReference>
<dbReference type="EMBL" id="SEOL01000001">
    <property type="protein sequence ID" value="MBL0848612.1"/>
    <property type="molecule type" value="Genomic_DNA"/>
</dbReference>
<evidence type="ECO:0000256" key="9">
    <source>
        <dbReference type="ARBA" id="ARBA00023136"/>
    </source>
</evidence>
<keyword evidence="11" id="KW-0966">Cell projection</keyword>
<evidence type="ECO:0000256" key="2">
    <source>
        <dbReference type="ARBA" id="ARBA00004162"/>
    </source>
</evidence>
<comment type="similarity">
    <text evidence="3 10">Belongs to the FliL family.</text>
</comment>
<dbReference type="InterPro" id="IPR005503">
    <property type="entry name" value="FliL"/>
</dbReference>
<evidence type="ECO:0000256" key="1">
    <source>
        <dbReference type="ARBA" id="ARBA00002254"/>
    </source>
</evidence>
<comment type="subcellular location">
    <subcellularLocation>
        <location evidence="10">Cell inner membrane</location>
    </subcellularLocation>
    <subcellularLocation>
        <location evidence="2">Cell membrane</location>
        <topology evidence="2">Single-pass membrane protein</topology>
    </subcellularLocation>
</comment>
<evidence type="ECO:0000313" key="11">
    <source>
        <dbReference type="EMBL" id="MBL0848612.1"/>
    </source>
</evidence>
<keyword evidence="5 10" id="KW-0145">Chemotaxis</keyword>
<evidence type="ECO:0000256" key="10">
    <source>
        <dbReference type="RuleBase" id="RU364125"/>
    </source>
</evidence>
<name>A0A937AKT9_9HYPH</name>
<comment type="function">
    <text evidence="1 10">Controls the rotational direction of flagella during chemotaxis.</text>
</comment>
<dbReference type="Proteomes" id="UP000736856">
    <property type="component" value="Unassembled WGS sequence"/>
</dbReference>
<keyword evidence="7 10" id="KW-0283">Flagellar rotation</keyword>
<keyword evidence="8 10" id="KW-1133">Transmembrane helix</keyword>
<sequence length="174" mass="20236">MSYYGENQDNIKSNQYYQRFIMKIIVLTATGIFCGWLGGFAILSFLPDTEKKSSILLFLQNLYSQKTSSNHTNMSESSQDNGHLLPLKPIITNFDSSPEHWLRLDISLICKDIPKMDLLETLHQDIMAYVRTISIDQIKGPQGFRYLREDLKERINWRSKDLVSRVILRTFIVV</sequence>
<evidence type="ECO:0000256" key="6">
    <source>
        <dbReference type="ARBA" id="ARBA00022692"/>
    </source>
</evidence>
<keyword evidence="4" id="KW-1003">Cell membrane</keyword>
<keyword evidence="11" id="KW-0969">Cilium</keyword>
<dbReference type="GO" id="GO:0005886">
    <property type="term" value="C:plasma membrane"/>
    <property type="evidence" value="ECO:0007669"/>
    <property type="project" value="UniProtKB-SubCell"/>
</dbReference>
<organism evidence="11 12">
    <name type="scientific">Candidatus Liberibacter ctenarytainae</name>
    <dbReference type="NCBI Taxonomy" id="2020335"/>
    <lineage>
        <taxon>Bacteria</taxon>
        <taxon>Pseudomonadati</taxon>
        <taxon>Pseudomonadota</taxon>
        <taxon>Alphaproteobacteria</taxon>
        <taxon>Hyphomicrobiales</taxon>
        <taxon>Rhizobiaceae</taxon>
        <taxon>Liberibacter</taxon>
    </lineage>
</organism>
<evidence type="ECO:0000256" key="5">
    <source>
        <dbReference type="ARBA" id="ARBA00022500"/>
    </source>
</evidence>
<accession>A0A937AKT9</accession>
<feature type="transmembrane region" description="Helical" evidence="10">
    <location>
        <begin position="20"/>
        <end position="46"/>
    </location>
</feature>
<dbReference type="GO" id="GO:0006935">
    <property type="term" value="P:chemotaxis"/>
    <property type="evidence" value="ECO:0007669"/>
    <property type="project" value="UniProtKB-KW"/>
</dbReference>
<keyword evidence="6 10" id="KW-0812">Transmembrane</keyword>
<evidence type="ECO:0000313" key="12">
    <source>
        <dbReference type="Proteomes" id="UP000736856"/>
    </source>
</evidence>
<gene>
    <name evidence="11" type="ORF">EU981_00685</name>
</gene>
<dbReference type="AlphaFoldDB" id="A0A937AKT9"/>
<keyword evidence="9 10" id="KW-0472">Membrane</keyword>
<reference evidence="11" key="1">
    <citation type="submission" date="2019-02" db="EMBL/GenBank/DDBJ databases">
        <title>A novel Candidatus Liberibacter species associated with the New Zealand native fuchsia psyllid, Ctenarytaina fuchsiae.</title>
        <authorList>
            <person name="Thompson S.M."/>
            <person name="Jorgensen N."/>
            <person name="David C."/>
            <person name="Bulman S.R."/>
            <person name="Smith G.R."/>
        </authorList>
    </citation>
    <scope>NUCLEOTIDE SEQUENCE</scope>
    <source>
        <strain evidence="11">Oxford</strain>
    </source>
</reference>
<dbReference type="GO" id="GO:0009425">
    <property type="term" value="C:bacterial-type flagellum basal body"/>
    <property type="evidence" value="ECO:0007669"/>
    <property type="project" value="InterPro"/>
</dbReference>
<protein>
    <recommendedName>
        <fullName evidence="10">Flagellar protein FliL</fullName>
    </recommendedName>
</protein>
<evidence type="ECO:0000256" key="3">
    <source>
        <dbReference type="ARBA" id="ARBA00008281"/>
    </source>
</evidence>
<proteinExistence type="inferred from homology"/>